<evidence type="ECO:0000256" key="3">
    <source>
        <dbReference type="ARBA" id="ARBA00023295"/>
    </source>
</evidence>
<sequence>MTHIKIVLLLAILPLAFHPTFAGFMRNVRDFGAAGDGKTKDTAAIQKAIDAGGIIHFPPGIYLSGTLYLKSNGGLDLAPGALLLASPDRADYNDDKFCPQNQTNYSPSEQVSGAHFIVAVGQHDIVIRGGGTISGNQSAFYRAFDKVGPRMGWTANKLLQGWRPSQMVYITESDRVTVHDVRLIDPPYWTLYLFGCRDVAVDRVRIDMPFFSRNGDGISIDSCRNVTVANCNITSGDDALVIRSCDFRLPRPQPLENVVINNCILNTFCYGVRVGVGDAPIRNVQISNIICRARIAVWVGPYFGREKLIEDCVFSNWLIDAEQGIRIVPRPLKRPAETLAIRNLVFRNFSGTVALAAEMMPNIPCSNIQLSNFNLRLRKVDRNRCYYEKDPVWRAPFIAAGIDKLRLDNIRLIWENPESSFTRPTVIRCPGAQIRDCDFGGAPMSSTPSGHGETIRRNEKQK</sequence>
<evidence type="ECO:0000256" key="4">
    <source>
        <dbReference type="RuleBase" id="RU361169"/>
    </source>
</evidence>
<feature type="region of interest" description="Disordered" evidence="5">
    <location>
        <begin position="440"/>
        <end position="462"/>
    </location>
</feature>
<evidence type="ECO:0000259" key="6">
    <source>
        <dbReference type="Pfam" id="PF12708"/>
    </source>
</evidence>
<gene>
    <name evidence="7" type="ORF">HF882_10725</name>
</gene>
<dbReference type="GO" id="GO:0004650">
    <property type="term" value="F:polygalacturonase activity"/>
    <property type="evidence" value="ECO:0007669"/>
    <property type="project" value="InterPro"/>
</dbReference>
<dbReference type="InterPro" id="IPR051801">
    <property type="entry name" value="GH28_Enzymes"/>
</dbReference>
<dbReference type="InterPro" id="IPR011050">
    <property type="entry name" value="Pectin_lyase_fold/virulence"/>
</dbReference>
<proteinExistence type="inferred from homology"/>
<comment type="caution">
    <text evidence="7">The sequence shown here is derived from an EMBL/GenBank/DDBJ whole genome shotgun (WGS) entry which is preliminary data.</text>
</comment>
<keyword evidence="3 4" id="KW-0326">Glycosidase</keyword>
<dbReference type="RefSeq" id="WP_168962610.1">
    <property type="nucleotide sequence ID" value="NZ_JABAEW010000018.1"/>
</dbReference>
<dbReference type="EMBL" id="JABAEW010000018">
    <property type="protein sequence ID" value="NMD87059.1"/>
    <property type="molecule type" value="Genomic_DNA"/>
</dbReference>
<dbReference type="GO" id="GO:0005975">
    <property type="term" value="P:carbohydrate metabolic process"/>
    <property type="evidence" value="ECO:0007669"/>
    <property type="project" value="InterPro"/>
</dbReference>
<organism evidence="7 8">
    <name type="scientific">Victivallis vadensis</name>
    <dbReference type="NCBI Taxonomy" id="172901"/>
    <lineage>
        <taxon>Bacteria</taxon>
        <taxon>Pseudomonadati</taxon>
        <taxon>Lentisphaerota</taxon>
        <taxon>Lentisphaeria</taxon>
        <taxon>Victivallales</taxon>
        <taxon>Victivallaceae</taxon>
        <taxon>Victivallis</taxon>
    </lineage>
</organism>
<dbReference type="PANTHER" id="PTHR31339">
    <property type="entry name" value="PECTIN LYASE-RELATED"/>
    <property type="match status" value="1"/>
</dbReference>
<dbReference type="Pfam" id="PF00295">
    <property type="entry name" value="Glyco_hydro_28"/>
    <property type="match status" value="1"/>
</dbReference>
<name>A0A848B0K2_9BACT</name>
<feature type="compositionally biased region" description="Basic and acidic residues" evidence="5">
    <location>
        <begin position="453"/>
        <end position="462"/>
    </location>
</feature>
<accession>A0A848B0K2</accession>
<dbReference type="AlphaFoldDB" id="A0A848B0K2"/>
<dbReference type="SUPFAM" id="SSF51126">
    <property type="entry name" value="Pectin lyase-like"/>
    <property type="match status" value="1"/>
</dbReference>
<dbReference type="InterPro" id="IPR012334">
    <property type="entry name" value="Pectin_lyas_fold"/>
</dbReference>
<evidence type="ECO:0000313" key="8">
    <source>
        <dbReference type="Proteomes" id="UP000576225"/>
    </source>
</evidence>
<dbReference type="Pfam" id="PF12708">
    <property type="entry name" value="Pect-lyase_RHGA_epim"/>
    <property type="match status" value="1"/>
</dbReference>
<keyword evidence="2 4" id="KW-0378">Hydrolase</keyword>
<evidence type="ECO:0000256" key="5">
    <source>
        <dbReference type="SAM" id="MobiDB-lite"/>
    </source>
</evidence>
<protein>
    <recommendedName>
        <fullName evidence="6">Rhamnogalacturonase A/B/Epimerase-like pectate lyase domain-containing protein</fullName>
    </recommendedName>
</protein>
<dbReference type="Proteomes" id="UP000576225">
    <property type="component" value="Unassembled WGS sequence"/>
</dbReference>
<reference evidence="7 8" key="1">
    <citation type="submission" date="2020-04" db="EMBL/GenBank/DDBJ databases">
        <authorList>
            <person name="Hitch T.C.A."/>
            <person name="Wylensek D."/>
            <person name="Clavel T."/>
        </authorList>
    </citation>
    <scope>NUCLEOTIDE SEQUENCE [LARGE SCALE GENOMIC DNA]</scope>
    <source>
        <strain evidence="7 8">COR2-253-APC-1A</strain>
    </source>
</reference>
<comment type="similarity">
    <text evidence="1 4">Belongs to the glycosyl hydrolase 28 family.</text>
</comment>
<dbReference type="InterPro" id="IPR000743">
    <property type="entry name" value="Glyco_hydro_28"/>
</dbReference>
<dbReference type="PANTHER" id="PTHR31339:SF9">
    <property type="entry name" value="PLASMIN AND FIBRONECTIN-BINDING PROTEIN A"/>
    <property type="match status" value="1"/>
</dbReference>
<feature type="domain" description="Rhamnogalacturonase A/B/Epimerase-like pectate lyase" evidence="6">
    <location>
        <begin position="26"/>
        <end position="63"/>
    </location>
</feature>
<evidence type="ECO:0000313" key="7">
    <source>
        <dbReference type="EMBL" id="NMD87059.1"/>
    </source>
</evidence>
<dbReference type="InterPro" id="IPR024535">
    <property type="entry name" value="RHGA/B-epi-like_pectate_lyase"/>
</dbReference>
<dbReference type="Gene3D" id="2.160.20.10">
    <property type="entry name" value="Single-stranded right-handed beta-helix, Pectin lyase-like"/>
    <property type="match status" value="1"/>
</dbReference>
<evidence type="ECO:0000256" key="1">
    <source>
        <dbReference type="ARBA" id="ARBA00008834"/>
    </source>
</evidence>
<evidence type="ECO:0000256" key="2">
    <source>
        <dbReference type="ARBA" id="ARBA00022801"/>
    </source>
</evidence>